<feature type="transmembrane region" description="Helical" evidence="2">
    <location>
        <begin position="55"/>
        <end position="75"/>
    </location>
</feature>
<dbReference type="PROSITE" id="PS51318">
    <property type="entry name" value="TAT"/>
    <property type="match status" value="1"/>
</dbReference>
<sequence length="401" mass="43060">MNCTDQNDRQDISPGRRDFLTASMLLAAMTLVSGNVTAAGRAARARKLEMPMRQLGALRVSAIGLGCMNVAWGFAPPIPKPDAIRLIQDAYEHGVTYFDSAEVYGPYISEDYVGAALKPVRDNVVIASKFGFDIDSAGQIRGLNSRPEHIRTVVEASLKRLDTDVIDLLYQHRVDPNVPIEDVAGVVKQLIQEGKVKHFGLSEAGAATIRRAHAEQPVAAVQNEYSIWSRDPEGEVLPVCEELGIGLVAWGPLGKGYLTGSIPASATFAKGIDLRATMPRFTHEAMIANRSVIALLERVAERHGVLPGQIALAWLLARKPWIVPIPGTTKIAHLRENVAAVQVKLTAKDVEDIDTGYASLNIVGERSAEAVMGLIDIGARAGTSSVGGHGISPLRQTSSAN</sequence>
<evidence type="ECO:0000256" key="1">
    <source>
        <dbReference type="ARBA" id="ARBA00023002"/>
    </source>
</evidence>
<keyword evidence="2" id="KW-1133">Transmembrane helix</keyword>
<name>A0A840GEG7_RHOTE</name>
<dbReference type="InterPro" id="IPR006311">
    <property type="entry name" value="TAT_signal"/>
</dbReference>
<dbReference type="GO" id="GO:0005737">
    <property type="term" value="C:cytoplasm"/>
    <property type="evidence" value="ECO:0007669"/>
    <property type="project" value="TreeGrafter"/>
</dbReference>
<proteinExistence type="predicted"/>
<dbReference type="Proteomes" id="UP000587070">
    <property type="component" value="Unassembled WGS sequence"/>
</dbReference>
<evidence type="ECO:0000259" key="3">
    <source>
        <dbReference type="Pfam" id="PF00248"/>
    </source>
</evidence>
<organism evidence="4 5">
    <name type="scientific">Rhodocyclus tenuis</name>
    <name type="common">Rhodospirillum tenue</name>
    <dbReference type="NCBI Taxonomy" id="1066"/>
    <lineage>
        <taxon>Bacteria</taxon>
        <taxon>Pseudomonadati</taxon>
        <taxon>Pseudomonadota</taxon>
        <taxon>Betaproteobacteria</taxon>
        <taxon>Rhodocyclales</taxon>
        <taxon>Rhodocyclaceae</taxon>
        <taxon>Rhodocyclus</taxon>
    </lineage>
</organism>
<dbReference type="PANTHER" id="PTHR43625">
    <property type="entry name" value="AFLATOXIN B1 ALDEHYDE REDUCTASE"/>
    <property type="match status" value="1"/>
</dbReference>
<reference evidence="4 5" key="1">
    <citation type="submission" date="2020-08" db="EMBL/GenBank/DDBJ databases">
        <title>Genome sequencing of Purple Non-Sulfur Bacteria from various extreme environments.</title>
        <authorList>
            <person name="Mayer M."/>
        </authorList>
    </citation>
    <scope>NUCLEOTIDE SEQUENCE [LARGE SCALE GENOMIC DNA]</scope>
    <source>
        <strain evidence="4 5">2761</strain>
    </source>
</reference>
<keyword evidence="1" id="KW-0560">Oxidoreductase</keyword>
<dbReference type="Gene3D" id="3.20.20.100">
    <property type="entry name" value="NADP-dependent oxidoreductase domain"/>
    <property type="match status" value="1"/>
</dbReference>
<dbReference type="Pfam" id="PF00248">
    <property type="entry name" value="Aldo_ket_red"/>
    <property type="match status" value="1"/>
</dbReference>
<evidence type="ECO:0000313" key="4">
    <source>
        <dbReference type="EMBL" id="MBB4246952.1"/>
    </source>
</evidence>
<dbReference type="SUPFAM" id="SSF51430">
    <property type="entry name" value="NAD(P)-linked oxidoreductase"/>
    <property type="match status" value="1"/>
</dbReference>
<dbReference type="GO" id="GO:0016491">
    <property type="term" value="F:oxidoreductase activity"/>
    <property type="evidence" value="ECO:0007669"/>
    <property type="project" value="UniProtKB-KW"/>
</dbReference>
<dbReference type="EMBL" id="JACIGE010000004">
    <property type="protein sequence ID" value="MBB4246952.1"/>
    <property type="molecule type" value="Genomic_DNA"/>
</dbReference>
<accession>A0A840GEG7</accession>
<comment type="caution">
    <text evidence="4">The sequence shown here is derived from an EMBL/GenBank/DDBJ whole genome shotgun (WGS) entry which is preliminary data.</text>
</comment>
<evidence type="ECO:0000256" key="2">
    <source>
        <dbReference type="SAM" id="Phobius"/>
    </source>
</evidence>
<feature type="domain" description="NADP-dependent oxidoreductase" evidence="3">
    <location>
        <begin position="63"/>
        <end position="354"/>
    </location>
</feature>
<dbReference type="InterPro" id="IPR050791">
    <property type="entry name" value="Aldo-Keto_reductase"/>
</dbReference>
<dbReference type="PANTHER" id="PTHR43625:SF77">
    <property type="entry name" value="ALDO-KETO REDUCTASE"/>
    <property type="match status" value="1"/>
</dbReference>
<dbReference type="RefSeq" id="WP_221227682.1">
    <property type="nucleotide sequence ID" value="NZ_JACIGE010000004.1"/>
</dbReference>
<keyword evidence="5" id="KW-1185">Reference proteome</keyword>
<dbReference type="InterPro" id="IPR023210">
    <property type="entry name" value="NADP_OxRdtase_dom"/>
</dbReference>
<keyword evidence="2" id="KW-0812">Transmembrane</keyword>
<feature type="transmembrane region" description="Helical" evidence="2">
    <location>
        <begin position="20"/>
        <end position="43"/>
    </location>
</feature>
<protein>
    <submittedName>
        <fullName evidence="4">Aryl-alcohol dehydrogenase-like predicted oxidoreductase</fullName>
    </submittedName>
</protein>
<evidence type="ECO:0000313" key="5">
    <source>
        <dbReference type="Proteomes" id="UP000587070"/>
    </source>
</evidence>
<dbReference type="CDD" id="cd19078">
    <property type="entry name" value="AKR_AKR13C1_2"/>
    <property type="match status" value="1"/>
</dbReference>
<dbReference type="InterPro" id="IPR036812">
    <property type="entry name" value="NAD(P)_OxRdtase_dom_sf"/>
</dbReference>
<keyword evidence="2" id="KW-0472">Membrane</keyword>
<gene>
    <name evidence="4" type="ORF">GGD90_001318</name>
</gene>
<dbReference type="AlphaFoldDB" id="A0A840GEG7"/>